<dbReference type="Gene3D" id="3.60.10.10">
    <property type="entry name" value="Endonuclease/exonuclease/phosphatase"/>
    <property type="match status" value="1"/>
</dbReference>
<dbReference type="InterPro" id="IPR020847">
    <property type="entry name" value="AP_endonuclease_F1_BS"/>
</dbReference>
<feature type="non-terminal residue" evidence="2">
    <location>
        <position position="393"/>
    </location>
</feature>
<dbReference type="PROSITE" id="PS00726">
    <property type="entry name" value="AP_NUCLEASE_F1_1"/>
    <property type="match status" value="1"/>
</dbReference>
<keyword evidence="2" id="KW-0808">Transferase</keyword>
<organism evidence="2 3">
    <name type="scientific">Stegodyphus mimosarum</name>
    <name type="common">African social velvet spider</name>
    <dbReference type="NCBI Taxonomy" id="407821"/>
    <lineage>
        <taxon>Eukaryota</taxon>
        <taxon>Metazoa</taxon>
        <taxon>Ecdysozoa</taxon>
        <taxon>Arthropoda</taxon>
        <taxon>Chelicerata</taxon>
        <taxon>Arachnida</taxon>
        <taxon>Araneae</taxon>
        <taxon>Araneomorphae</taxon>
        <taxon>Entelegynae</taxon>
        <taxon>Eresoidea</taxon>
        <taxon>Eresidae</taxon>
        <taxon>Stegodyphus</taxon>
    </lineage>
</organism>
<dbReference type="InterPro" id="IPR005135">
    <property type="entry name" value="Endo/exonuclease/phosphatase"/>
</dbReference>
<dbReference type="STRING" id="407821.A0A087UI90"/>
<feature type="domain" description="Endonuclease/exonuclease/phosphatase" evidence="1">
    <location>
        <begin position="9"/>
        <end position="214"/>
    </location>
</feature>
<protein>
    <submittedName>
        <fullName evidence="2">Putative RNA-directed DNA polymerase from transposon X-element</fullName>
    </submittedName>
</protein>
<dbReference type="GO" id="GO:0006281">
    <property type="term" value="P:DNA repair"/>
    <property type="evidence" value="ECO:0007669"/>
    <property type="project" value="InterPro"/>
</dbReference>
<reference evidence="2 3" key="1">
    <citation type="submission" date="2013-11" db="EMBL/GenBank/DDBJ databases">
        <title>Genome sequencing of Stegodyphus mimosarum.</title>
        <authorList>
            <person name="Bechsgaard J."/>
        </authorList>
    </citation>
    <scope>NUCLEOTIDE SEQUENCE [LARGE SCALE GENOMIC DNA]</scope>
</reference>
<sequence length="393" mass="44348">MDRGLLVTTWNANGLHHKIEELRIFINEYSPDILLIQEHKLSPQITFNIANYCLYRLNRPRLTNRSPGGGLIILIKQSITHHQTTIPQLVALEALAITVTPLTSHPLTIISAYVPSNKRSQSNISEDFEALFRLNNHTVIGGDFNALHRAWGCSYTSYLGTVIHRYATQAGITIAAPNTPTRYNDRSANTLDFFLLKGCKFSYVHTINELSSDHSPVMLNLDTSVRSTPDKKAFITNWVNYTKALNNTSLHIPTAQSGEELDELVASFTNELTTALNTNSTSVPERKNVVNPDLRKLIQQRNAARKEWRRTRFPADKTNLNRLNHKVRALSRIHAQQEWATYLTSLSADESSVWKTTTKIKRCYTNIPPLNGQLGIAYTEPEKAESLADHYAS</sequence>
<dbReference type="InterPro" id="IPR036691">
    <property type="entry name" value="Endo/exonu/phosph_ase_sf"/>
</dbReference>
<evidence type="ECO:0000259" key="1">
    <source>
        <dbReference type="Pfam" id="PF03372"/>
    </source>
</evidence>
<dbReference type="PANTHER" id="PTHR33273:SF2">
    <property type="entry name" value="ENDONUCLEASE_EXONUCLEASE_PHOSPHATASE DOMAIN-CONTAINING PROTEIN"/>
    <property type="match status" value="1"/>
</dbReference>
<proteinExistence type="predicted"/>
<dbReference type="OrthoDB" id="6437002at2759"/>
<keyword evidence="2" id="KW-0695">RNA-directed DNA polymerase</keyword>
<dbReference type="AlphaFoldDB" id="A0A087UI90"/>
<keyword evidence="3" id="KW-1185">Reference proteome</keyword>
<dbReference type="GO" id="GO:0004519">
    <property type="term" value="F:endonuclease activity"/>
    <property type="evidence" value="ECO:0007669"/>
    <property type="project" value="InterPro"/>
</dbReference>
<gene>
    <name evidence="2" type="ORF">X975_13611</name>
</gene>
<accession>A0A087UI90</accession>
<dbReference type="GO" id="GO:0003677">
    <property type="term" value="F:DNA binding"/>
    <property type="evidence" value="ECO:0007669"/>
    <property type="project" value="InterPro"/>
</dbReference>
<name>A0A087UI90_STEMI</name>
<dbReference type="Proteomes" id="UP000054359">
    <property type="component" value="Unassembled WGS sequence"/>
</dbReference>
<dbReference type="SUPFAM" id="SSF56219">
    <property type="entry name" value="DNase I-like"/>
    <property type="match status" value="1"/>
</dbReference>
<dbReference type="EMBL" id="KK119923">
    <property type="protein sequence ID" value="KFM77079.1"/>
    <property type="molecule type" value="Genomic_DNA"/>
</dbReference>
<evidence type="ECO:0000313" key="2">
    <source>
        <dbReference type="EMBL" id="KFM77079.1"/>
    </source>
</evidence>
<dbReference type="PANTHER" id="PTHR33273">
    <property type="entry name" value="DOMAIN-CONTAINING PROTEIN, PUTATIVE-RELATED"/>
    <property type="match status" value="1"/>
</dbReference>
<dbReference type="Pfam" id="PF03372">
    <property type="entry name" value="Exo_endo_phos"/>
    <property type="match status" value="1"/>
</dbReference>
<dbReference type="OMA" id="RIVDWHE"/>
<keyword evidence="2" id="KW-0548">Nucleotidyltransferase</keyword>
<dbReference type="GO" id="GO:0003964">
    <property type="term" value="F:RNA-directed DNA polymerase activity"/>
    <property type="evidence" value="ECO:0007669"/>
    <property type="project" value="UniProtKB-KW"/>
</dbReference>
<evidence type="ECO:0000313" key="3">
    <source>
        <dbReference type="Proteomes" id="UP000054359"/>
    </source>
</evidence>